<evidence type="ECO:0000256" key="7">
    <source>
        <dbReference type="ARBA" id="ARBA00023136"/>
    </source>
</evidence>
<dbReference type="GO" id="GO:0005254">
    <property type="term" value="F:chloride channel activity"/>
    <property type="evidence" value="ECO:0007669"/>
    <property type="project" value="InterPro"/>
</dbReference>
<evidence type="ECO:0000313" key="11">
    <source>
        <dbReference type="Proteomes" id="UP000708208"/>
    </source>
</evidence>
<reference evidence="10" key="1">
    <citation type="submission" date="2021-06" db="EMBL/GenBank/DDBJ databases">
        <authorList>
            <person name="Hodson N. C."/>
            <person name="Mongue J. A."/>
            <person name="Jaron S. K."/>
        </authorList>
    </citation>
    <scope>NUCLEOTIDE SEQUENCE</scope>
</reference>
<evidence type="ECO:0000313" key="10">
    <source>
        <dbReference type="EMBL" id="CAG7830705.1"/>
    </source>
</evidence>
<keyword evidence="7 9" id="KW-0472">Membrane</keyword>
<proteinExistence type="predicted"/>
<feature type="transmembrane region" description="Helical" evidence="9">
    <location>
        <begin position="30"/>
        <end position="51"/>
    </location>
</feature>
<comment type="subcellular location">
    <subcellularLocation>
        <location evidence="1">Cell membrane</location>
        <topology evidence="1">Multi-pass membrane protein</topology>
    </subcellularLocation>
</comment>
<dbReference type="Pfam" id="PF25539">
    <property type="entry name" value="Bestrophin_2"/>
    <property type="match status" value="1"/>
</dbReference>
<feature type="transmembrane region" description="Helical" evidence="9">
    <location>
        <begin position="57"/>
        <end position="76"/>
    </location>
</feature>
<name>A0A8J2LXZ4_9HEXA</name>
<dbReference type="PANTHER" id="PTHR33281:SF19">
    <property type="entry name" value="VOLTAGE-DEPENDENT ANION CHANNEL-FORMING PROTEIN YNEE"/>
    <property type="match status" value="1"/>
</dbReference>
<dbReference type="OrthoDB" id="8249937at2759"/>
<dbReference type="AlphaFoldDB" id="A0A8J2LXZ4"/>
<evidence type="ECO:0000256" key="3">
    <source>
        <dbReference type="ARBA" id="ARBA00022475"/>
    </source>
</evidence>
<protein>
    <recommendedName>
        <fullName evidence="12">Bestrophin homolog</fullName>
    </recommendedName>
</protein>
<keyword evidence="4 9" id="KW-0812">Transmembrane</keyword>
<evidence type="ECO:0000256" key="5">
    <source>
        <dbReference type="ARBA" id="ARBA00022989"/>
    </source>
</evidence>
<keyword evidence="11" id="KW-1185">Reference proteome</keyword>
<evidence type="ECO:0000256" key="1">
    <source>
        <dbReference type="ARBA" id="ARBA00004651"/>
    </source>
</evidence>
<evidence type="ECO:0000256" key="8">
    <source>
        <dbReference type="SAM" id="MobiDB-lite"/>
    </source>
</evidence>
<comment type="caution">
    <text evidence="10">The sequence shown here is derived from an EMBL/GenBank/DDBJ whole genome shotgun (WGS) entry which is preliminary data.</text>
</comment>
<dbReference type="InterPro" id="IPR044669">
    <property type="entry name" value="YneE/VCCN1/2-like"/>
</dbReference>
<dbReference type="Proteomes" id="UP000708208">
    <property type="component" value="Unassembled WGS sequence"/>
</dbReference>
<dbReference type="EMBL" id="CAJVCH010557237">
    <property type="protein sequence ID" value="CAG7830705.1"/>
    <property type="molecule type" value="Genomic_DNA"/>
</dbReference>
<evidence type="ECO:0008006" key="12">
    <source>
        <dbReference type="Google" id="ProtNLM"/>
    </source>
</evidence>
<feature type="compositionally biased region" description="Basic and acidic residues" evidence="8">
    <location>
        <begin position="434"/>
        <end position="450"/>
    </location>
</feature>
<dbReference type="GO" id="GO:0005886">
    <property type="term" value="C:plasma membrane"/>
    <property type="evidence" value="ECO:0007669"/>
    <property type="project" value="UniProtKB-SubCell"/>
</dbReference>
<keyword evidence="2" id="KW-0813">Transport</keyword>
<evidence type="ECO:0000256" key="2">
    <source>
        <dbReference type="ARBA" id="ARBA00022448"/>
    </source>
</evidence>
<feature type="region of interest" description="Disordered" evidence="8">
    <location>
        <begin position="417"/>
        <end position="450"/>
    </location>
</feature>
<keyword evidence="6" id="KW-0406">Ion transport</keyword>
<dbReference type="PANTHER" id="PTHR33281">
    <property type="entry name" value="UPF0187 PROTEIN YNEE"/>
    <property type="match status" value="1"/>
</dbReference>
<accession>A0A8J2LXZ4</accession>
<sequence length="450" mass="51128">MAEPPSDLNVSEESKLPLMFRLKGTVILKIWWQIVFVIVYTAVVVCIHNYVEGMRMNFPQTLIPVLGVVTGLLLVFRTNTAYDRYWEGRRLWSQMTLNIRTLTRCIWAGVDERQGNSEDIIEKMSAINLLVAFAYSVKNYLREEYSYDEEDMKDLISHLPRFATPSSNQPFERQDLRRSVDLGRKPSVAGSQTHSTKSKQYNLTAHDYATPTNIPIELSYYITSYVNSVRVRGLCDSSNISIMNASLTSLVDCLTGFERILRTPIPLAYSVHLHHSMWLYLLALPYQLVGTLNWWTIPAVTLASFALLGILGIGWEIENPFGYDDNDLPLDDFCRVIRREIQVIVGRAIPTTESWIMSPDNHPLAPVSSLNAEELSKKSEAEIRSILARGSELQCVLPSPHLKDNVPQMVIVPSALSRQRNTNKDWSENSNKSEGNREELVSMLKTDPKS</sequence>
<organism evidence="10 11">
    <name type="scientific">Allacma fusca</name>
    <dbReference type="NCBI Taxonomy" id="39272"/>
    <lineage>
        <taxon>Eukaryota</taxon>
        <taxon>Metazoa</taxon>
        <taxon>Ecdysozoa</taxon>
        <taxon>Arthropoda</taxon>
        <taxon>Hexapoda</taxon>
        <taxon>Collembola</taxon>
        <taxon>Symphypleona</taxon>
        <taxon>Sminthuridae</taxon>
        <taxon>Allacma</taxon>
    </lineage>
</organism>
<gene>
    <name evidence="10" type="ORF">AFUS01_LOCUS40492</name>
</gene>
<keyword evidence="3" id="KW-1003">Cell membrane</keyword>
<evidence type="ECO:0000256" key="4">
    <source>
        <dbReference type="ARBA" id="ARBA00022692"/>
    </source>
</evidence>
<evidence type="ECO:0000256" key="9">
    <source>
        <dbReference type="SAM" id="Phobius"/>
    </source>
</evidence>
<evidence type="ECO:0000256" key="6">
    <source>
        <dbReference type="ARBA" id="ARBA00023065"/>
    </source>
</evidence>
<keyword evidence="5 9" id="KW-1133">Transmembrane helix</keyword>